<dbReference type="Proteomes" id="UP001165090">
    <property type="component" value="Unassembled WGS sequence"/>
</dbReference>
<dbReference type="EMBL" id="BSDZ01000019">
    <property type="protein sequence ID" value="GLI64399.1"/>
    <property type="molecule type" value="Genomic_DNA"/>
</dbReference>
<evidence type="ECO:0000256" key="1">
    <source>
        <dbReference type="SAM" id="MobiDB-lite"/>
    </source>
</evidence>
<proteinExistence type="predicted"/>
<feature type="region of interest" description="Disordered" evidence="1">
    <location>
        <begin position="882"/>
        <end position="917"/>
    </location>
</feature>
<dbReference type="PANTHER" id="PTHR21228">
    <property type="entry name" value="FAST LEU-RICH DOMAIN-CONTAINING"/>
    <property type="match status" value="1"/>
</dbReference>
<reference evidence="2 3" key="1">
    <citation type="journal article" date="2023" name="IScience">
        <title>Expanded male sex-determining region conserved during the evolution of homothallism in the green alga Volvox.</title>
        <authorList>
            <person name="Yamamoto K."/>
            <person name="Matsuzaki R."/>
            <person name="Mahakham W."/>
            <person name="Heman W."/>
            <person name="Sekimoto H."/>
            <person name="Kawachi M."/>
            <person name="Minakuchi Y."/>
            <person name="Toyoda A."/>
            <person name="Nozaki H."/>
        </authorList>
    </citation>
    <scope>NUCLEOTIDE SEQUENCE [LARGE SCALE GENOMIC DNA]</scope>
    <source>
        <strain evidence="2 3">NIES-4468</strain>
    </source>
</reference>
<evidence type="ECO:0000313" key="3">
    <source>
        <dbReference type="Proteomes" id="UP001165090"/>
    </source>
</evidence>
<evidence type="ECO:0008006" key="4">
    <source>
        <dbReference type="Google" id="ProtNLM"/>
    </source>
</evidence>
<dbReference type="InterPro" id="IPR050870">
    <property type="entry name" value="FAST_kinase"/>
</dbReference>
<name>A0ABQ5S4L9_9CHLO</name>
<feature type="region of interest" description="Disordered" evidence="1">
    <location>
        <begin position="1227"/>
        <end position="1257"/>
    </location>
</feature>
<accession>A0ABQ5S4L9</accession>
<gene>
    <name evidence="2" type="ORF">VaNZ11_007665</name>
</gene>
<dbReference type="PANTHER" id="PTHR21228:SF40">
    <property type="entry name" value="LD45607P"/>
    <property type="match status" value="1"/>
</dbReference>
<feature type="compositionally biased region" description="Basic and acidic residues" evidence="1">
    <location>
        <begin position="898"/>
        <end position="909"/>
    </location>
</feature>
<evidence type="ECO:0000313" key="2">
    <source>
        <dbReference type="EMBL" id="GLI64399.1"/>
    </source>
</evidence>
<feature type="region of interest" description="Disordered" evidence="1">
    <location>
        <begin position="638"/>
        <end position="665"/>
    </location>
</feature>
<keyword evidence="3" id="KW-1185">Reference proteome</keyword>
<comment type="caution">
    <text evidence="2">The sequence shown here is derived from an EMBL/GenBank/DDBJ whole genome shotgun (WGS) entry which is preliminary data.</text>
</comment>
<organism evidence="2 3">
    <name type="scientific">Volvox africanus</name>
    <dbReference type="NCBI Taxonomy" id="51714"/>
    <lineage>
        <taxon>Eukaryota</taxon>
        <taxon>Viridiplantae</taxon>
        <taxon>Chlorophyta</taxon>
        <taxon>core chlorophytes</taxon>
        <taxon>Chlorophyceae</taxon>
        <taxon>CS clade</taxon>
        <taxon>Chlamydomonadales</taxon>
        <taxon>Volvocaceae</taxon>
        <taxon>Volvox</taxon>
    </lineage>
</organism>
<feature type="non-terminal residue" evidence="2">
    <location>
        <position position="1"/>
    </location>
</feature>
<sequence>FERTINKHARYICYVANIINLEVVPFVSYNFSRMLLQCRPVQWYSADAYICKRVQITNVSIIRCDGLVQLQQRSDIFRRQLVRRPATSSSSTAAIPNSPFDIARTLRDLAKASLVPRDHLARADLDVRIDTLATQFRSTTADGTLANNRDLGSIVWSLAKLSTPCCCGHAIALLTALTSASSSSPASLQSASNQTLCKALYGAALLSRNSSTRTAIARISRGNSSSETPILPTHWSALLPPARALAAACVPRLASFNMLDTSNAWWAIATLASLPPPPSAAFFGASIPVPSRTGLASSKMQKQHKHQRHKVRTPLDGEWEGKEETSGVFPLPEGLLAGLATAAERHMRTPNGCSTQGLANMLWGASRLGYADERMLSAAVALLKPQVRTLASTDSRAFATCLWAFASLHYVGAEGLLSAASRPAAADVGAFDDQSLANLLWAYGTSGVEAPKLFAASADELARRAIRMPIEFLAICLWAFATVNHLDPNMMAVVAHSLTGLSSTPSPAVAMGLAAGKRAKHGRHAMNNAVAQAVPRPAGLVPTADWEAALAERLAACKGRRTQAVGNLAWAYAALGARHDPLVWALAGRAAAMATALNAQELSNVLYSIARLVPYFRETRPDVLEVLLQEVDRRVELGQGQHDQAGTNRRSRRNQLPREQESTTKCLRKQTYSAETVLVEQPATSGLMPHSPVSTTSEGTLSPAQRFNPRDLAMLAWSLAILAPASPTLLRILKAAVAAVDSSSTDPTSTTTDTGDAADAGVTELDELQTQPYNLFGLVQLYGANYAACLAMTTLDAIGGSADNDLQDPKAMVMIKMDVKERYGDRDYSFSKGCGDGGCSDGGGGGGGGRTMLVRAAAAAMLQAQRAAEAIGGDQARGISKCTSNSEGHNTGKAASAARKEGEGGRRGGGEGSMSGQSRVLKEMVRFGPLGACPPLFRACRDAWFLNTASTKPSDLQSAVAALLRNHRWGGGGSDGGIDSSTRGSCGGSGAVASQTRGVALVAEEALTSDRMLRVDLLVQFNGWLVLLEVDGPSHFAVELNGKPIDTANGDSSSFRGAADTMRTLGGTGSGCNNDGAAQGADIGATAYSTSCGKENEDGDPDFNGSDDSGDEEGDRLVTDGLGEGNPARGNSKHSAAAAMALRRQGLLRPLGDTVFRNRFLVASLGLLAPGLQEGASVVHASTGVNDPWVIQSLLVQLSPGIRPAAAAKVDGKAALAANSESVAERHGCAGQGQGQGRDGDAVGPTAGVAGTGGSDGGGTACAACASSGGAIDTNSIGNGNGCGLVRGVAVATLSYAEWNAAGSTPGDKWARCLQPLLAQYLG</sequence>
<feature type="region of interest" description="Disordered" evidence="1">
    <location>
        <begin position="1089"/>
        <end position="1132"/>
    </location>
</feature>
<protein>
    <recommendedName>
        <fullName evidence="4">RAP domain-containing protein</fullName>
    </recommendedName>
</protein>